<feature type="compositionally biased region" description="Low complexity" evidence="6">
    <location>
        <begin position="53"/>
        <end position="74"/>
    </location>
</feature>
<dbReference type="InterPro" id="IPR036108">
    <property type="entry name" value="4pyrrol_syn_uPrphyn_synt_sf"/>
</dbReference>
<evidence type="ECO:0000313" key="9">
    <source>
        <dbReference type="EMBL" id="MEJ5944286.1"/>
    </source>
</evidence>
<keyword evidence="10" id="KW-1185">Reference proteome</keyword>
<dbReference type="Gene3D" id="3.40.1010.10">
    <property type="entry name" value="Cobalt-precorrin-4 Transmethylase, Domain 1"/>
    <property type="match status" value="1"/>
</dbReference>
<dbReference type="InterPro" id="IPR003043">
    <property type="entry name" value="Uropor_MeTrfase_CS"/>
</dbReference>
<dbReference type="PANTHER" id="PTHR45790">
    <property type="entry name" value="SIROHEME SYNTHASE-RELATED"/>
    <property type="match status" value="1"/>
</dbReference>
<reference evidence="9 10" key="1">
    <citation type="journal article" date="2017" name="Int. J. Syst. Evol. Microbiol.">
        <title>Pseudokineococcus basanitobsidens sp. nov., isolated from volcanic rock.</title>
        <authorList>
            <person name="Lee D.W."/>
            <person name="Park M.Y."/>
            <person name="Kim J.J."/>
            <person name="Kim B.S."/>
        </authorList>
    </citation>
    <scope>NUCLEOTIDE SEQUENCE [LARGE SCALE GENOMIC DNA]</scope>
    <source>
        <strain evidence="9 10">DSM 103726</strain>
    </source>
</reference>
<dbReference type="InterPro" id="IPR014776">
    <property type="entry name" value="4pyrrole_Mease_sub2"/>
</dbReference>
<evidence type="ECO:0000313" key="10">
    <source>
        <dbReference type="Proteomes" id="UP001387100"/>
    </source>
</evidence>
<dbReference type="Pfam" id="PF00590">
    <property type="entry name" value="TP_methylase"/>
    <property type="match status" value="1"/>
</dbReference>
<evidence type="ECO:0000256" key="4">
    <source>
        <dbReference type="ARBA" id="ARBA00022691"/>
    </source>
</evidence>
<feature type="compositionally biased region" description="Low complexity" evidence="6">
    <location>
        <begin position="14"/>
        <end position="37"/>
    </location>
</feature>
<dbReference type="PROSITE" id="PS00839">
    <property type="entry name" value="SUMT_1"/>
    <property type="match status" value="1"/>
</dbReference>
<evidence type="ECO:0000256" key="6">
    <source>
        <dbReference type="SAM" id="MobiDB-lite"/>
    </source>
</evidence>
<keyword evidence="9" id="KW-0413">Isomerase</keyword>
<keyword evidence="3" id="KW-0808">Transferase</keyword>
<dbReference type="SUPFAM" id="SSF53790">
    <property type="entry name" value="Tetrapyrrole methylase"/>
    <property type="match status" value="1"/>
</dbReference>
<name>A0ABU8RGS5_9ACTN</name>
<dbReference type="InterPro" id="IPR003754">
    <property type="entry name" value="4pyrrol_synth_uPrphyn_synth"/>
</dbReference>
<dbReference type="RefSeq" id="WP_339573675.1">
    <property type="nucleotide sequence ID" value="NZ_JBBIAA010000002.1"/>
</dbReference>
<comment type="caution">
    <text evidence="9">The sequence shown here is derived from an EMBL/GenBank/DDBJ whole genome shotgun (WGS) entry which is preliminary data.</text>
</comment>
<keyword evidence="5" id="KW-0627">Porphyrin biosynthesis</keyword>
<feature type="region of interest" description="Disordered" evidence="6">
    <location>
        <begin position="1"/>
        <end position="95"/>
    </location>
</feature>
<feature type="region of interest" description="Disordered" evidence="6">
    <location>
        <begin position="606"/>
        <end position="628"/>
    </location>
</feature>
<dbReference type="Proteomes" id="UP001387100">
    <property type="component" value="Unassembled WGS sequence"/>
</dbReference>
<evidence type="ECO:0000256" key="5">
    <source>
        <dbReference type="ARBA" id="ARBA00023244"/>
    </source>
</evidence>
<dbReference type="GO" id="GO:0016853">
    <property type="term" value="F:isomerase activity"/>
    <property type="evidence" value="ECO:0007669"/>
    <property type="project" value="UniProtKB-KW"/>
</dbReference>
<dbReference type="EMBL" id="JBBIAA010000002">
    <property type="protein sequence ID" value="MEJ5944286.1"/>
    <property type="molecule type" value="Genomic_DNA"/>
</dbReference>
<proteinExistence type="predicted"/>
<sequence length="628" mass="63332">MTPRTGLQLDHRAGTGPAPVTVTGPAPTAAPGTPVTARSSDAGEDPGGDRPDPGAAPGPAASSTPSSSTARGAAEGTSGAPTGGRRGAPLGSVSFVGAGPGDPGLLTVRAAELLSRAEVVVVDGPVGAALAGRAVPDGVEVLDARVVREAADPAEQAPTTPSARARATTRLVTRAARAGRRVVRLLPGDAATFEGLAEELLACHRASVPFEVVPGVSPAVAVPVYAGVPVTTAGTDLVHVLDCARDGRDVAGLGAARETVVLLGSREQLAACARALLAAGRSATAAVAVTAGGTTTAQRTVTAALAELPGLLEAADDDALPGPLVAVTGPGVALRERTSWYENRPLFGWRVLVPRTQAQAGGMSALLAEAGAVAEVVPTISVEPPRTPHQVEKAVTGLVTGRYEWIGFTSVNAVRAVREKFVEYGLDARAFAGLKVAAVGGVTAGALREWGIEPDLVPSGEESAKGLLADWPAYDDVLDPINRVLLPRADIATDTLVAGLTELGWEVDDVTAYRTVRAAPPAAPVRDAIKNGAFDAVVFTSSSTVRNLVGIAGKPNPSTVVACIGPATAATATENGLRVDVLADEPSAAALVAALADHGAALAAAAAEAGEPLQRPSERRLPARRRAR</sequence>
<feature type="domain" description="Tetrapyrrole methylase" evidence="7">
    <location>
        <begin position="93"/>
        <end position="308"/>
    </location>
</feature>
<dbReference type="Gene3D" id="3.30.950.10">
    <property type="entry name" value="Methyltransferase, Cobalt-precorrin-4 Transmethylase, Domain 2"/>
    <property type="match status" value="1"/>
</dbReference>
<evidence type="ECO:0000256" key="3">
    <source>
        <dbReference type="ARBA" id="ARBA00022679"/>
    </source>
</evidence>
<dbReference type="EC" id="2.1.1.107" evidence="1"/>
<dbReference type="PANTHER" id="PTHR45790:SF3">
    <property type="entry name" value="S-ADENOSYL-L-METHIONINE-DEPENDENT UROPORPHYRINOGEN III METHYLTRANSFERASE, CHLOROPLASTIC"/>
    <property type="match status" value="1"/>
</dbReference>
<keyword evidence="9" id="KW-0456">Lyase</keyword>
<dbReference type="Gene3D" id="3.40.50.10090">
    <property type="match status" value="2"/>
</dbReference>
<evidence type="ECO:0000256" key="2">
    <source>
        <dbReference type="ARBA" id="ARBA00022603"/>
    </source>
</evidence>
<keyword evidence="2" id="KW-0489">Methyltransferase</keyword>
<dbReference type="InterPro" id="IPR035996">
    <property type="entry name" value="4pyrrol_Methylase_sf"/>
</dbReference>
<dbReference type="GO" id="GO:0004852">
    <property type="term" value="F:uroporphyrinogen-III synthase activity"/>
    <property type="evidence" value="ECO:0007669"/>
    <property type="project" value="UniProtKB-EC"/>
</dbReference>
<protein>
    <recommendedName>
        <fullName evidence="1">uroporphyrinogen-III C-methyltransferase</fullName>
        <ecNumber evidence="1">2.1.1.107</ecNumber>
    </recommendedName>
</protein>
<dbReference type="CDD" id="cd06578">
    <property type="entry name" value="HemD"/>
    <property type="match status" value="1"/>
</dbReference>
<organism evidence="9 10">
    <name type="scientific">Pseudokineococcus basanitobsidens</name>
    <dbReference type="NCBI Taxonomy" id="1926649"/>
    <lineage>
        <taxon>Bacteria</taxon>
        <taxon>Bacillati</taxon>
        <taxon>Actinomycetota</taxon>
        <taxon>Actinomycetes</taxon>
        <taxon>Kineosporiales</taxon>
        <taxon>Kineosporiaceae</taxon>
        <taxon>Pseudokineococcus</taxon>
    </lineage>
</organism>
<dbReference type="InterPro" id="IPR014777">
    <property type="entry name" value="4pyrrole_Mease_sub1"/>
</dbReference>
<dbReference type="InterPro" id="IPR050161">
    <property type="entry name" value="Siro_Cobalamin_biosynth"/>
</dbReference>
<feature type="domain" description="Tetrapyrrole biosynthesis uroporphyrinogen III synthase" evidence="8">
    <location>
        <begin position="363"/>
        <end position="593"/>
    </location>
</feature>
<evidence type="ECO:0000256" key="1">
    <source>
        <dbReference type="ARBA" id="ARBA00012162"/>
    </source>
</evidence>
<dbReference type="Pfam" id="PF02602">
    <property type="entry name" value="HEM4"/>
    <property type="match status" value="1"/>
</dbReference>
<evidence type="ECO:0000259" key="8">
    <source>
        <dbReference type="Pfam" id="PF02602"/>
    </source>
</evidence>
<keyword evidence="4" id="KW-0949">S-adenosyl-L-methionine</keyword>
<dbReference type="SUPFAM" id="SSF69618">
    <property type="entry name" value="HemD-like"/>
    <property type="match status" value="1"/>
</dbReference>
<evidence type="ECO:0000259" key="7">
    <source>
        <dbReference type="Pfam" id="PF00590"/>
    </source>
</evidence>
<accession>A0ABU8RGS5</accession>
<gene>
    <name evidence="9" type="ORF">WDZ17_03125</name>
</gene>
<feature type="compositionally biased region" description="Low complexity" evidence="6">
    <location>
        <begin position="606"/>
        <end position="615"/>
    </location>
</feature>
<dbReference type="InterPro" id="IPR000878">
    <property type="entry name" value="4pyrrol_Mease"/>
</dbReference>